<dbReference type="EMBL" id="CP007509">
    <property type="protein sequence ID" value="AHY42358.1"/>
    <property type="molecule type" value="Genomic_DNA"/>
</dbReference>
<feature type="chain" id="PRO_5001524959" evidence="2">
    <location>
        <begin position="21"/>
        <end position="98"/>
    </location>
</feature>
<dbReference type="PATRIC" id="fig|316.97.peg.1535"/>
<accession>A0A023WQD4</accession>
<feature type="signal peptide" evidence="2">
    <location>
        <begin position="1"/>
        <end position="20"/>
    </location>
</feature>
<name>A0A023WQD4_STUST</name>
<proteinExistence type="predicted"/>
<evidence type="ECO:0000256" key="1">
    <source>
        <dbReference type="SAM" id="Coils"/>
    </source>
</evidence>
<dbReference type="KEGG" id="pstu:UIB01_07630"/>
<gene>
    <name evidence="3" type="ORF">UIB01_07630</name>
</gene>
<keyword evidence="1" id="KW-0175">Coiled coil</keyword>
<reference evidence="3 4" key="1">
    <citation type="submission" date="2014-03" db="EMBL/GenBank/DDBJ databases">
        <title>Complete genome sequence of Pseudomonas stutzeri 19SMN4.</title>
        <authorList>
            <person name="Brunet-Galmes I."/>
            <person name="Nogales B."/>
            <person name="Busquets A."/>
            <person name="Pena A."/>
            <person name="Gomila M."/>
            <person name="Garcia-Valdes E."/>
            <person name="Lalucat J."/>
            <person name="Bennasar A."/>
            <person name="Bosch R."/>
        </authorList>
    </citation>
    <scope>NUCLEOTIDE SEQUENCE [LARGE SCALE GENOMIC DNA]</scope>
    <source>
        <strain evidence="3 4">19SMN4</strain>
    </source>
</reference>
<dbReference type="AlphaFoldDB" id="A0A023WQD4"/>
<evidence type="ECO:0000313" key="3">
    <source>
        <dbReference type="EMBL" id="AHY42358.1"/>
    </source>
</evidence>
<dbReference type="Proteomes" id="UP000025238">
    <property type="component" value="Chromosome"/>
</dbReference>
<evidence type="ECO:0000256" key="2">
    <source>
        <dbReference type="SAM" id="SignalP"/>
    </source>
</evidence>
<dbReference type="OrthoDB" id="7022843at2"/>
<organism evidence="3 4">
    <name type="scientific">Stutzerimonas stutzeri</name>
    <name type="common">Pseudomonas stutzeri</name>
    <dbReference type="NCBI Taxonomy" id="316"/>
    <lineage>
        <taxon>Bacteria</taxon>
        <taxon>Pseudomonadati</taxon>
        <taxon>Pseudomonadota</taxon>
        <taxon>Gammaproteobacteria</taxon>
        <taxon>Pseudomonadales</taxon>
        <taxon>Pseudomonadaceae</taxon>
        <taxon>Stutzerimonas</taxon>
    </lineage>
</organism>
<sequence length="98" mass="11007">MRMLTITLTAALLASPAVHAACTTDEVNAKAEQLAQRINQLTESNPQRAKEINEEIRQMEAKRTADQLGDECEAYDKRLKQIEEAEREADIPPADTQR</sequence>
<evidence type="ECO:0000313" key="4">
    <source>
        <dbReference type="Proteomes" id="UP000025238"/>
    </source>
</evidence>
<feature type="coiled-coil region" evidence="1">
    <location>
        <begin position="24"/>
        <end position="85"/>
    </location>
</feature>
<keyword evidence="2" id="KW-0732">Signal</keyword>
<protein>
    <submittedName>
        <fullName evidence="3">Uncharacterized protein</fullName>
    </submittedName>
</protein>